<comment type="caution">
    <text evidence="1">The sequence shown here is derived from an EMBL/GenBank/DDBJ whole genome shotgun (WGS) entry which is preliminary data.</text>
</comment>
<sequence length="79" mass="8842">PNSKGRNRRCSKQRIKDFNLEELSPPIVTMADQRTMAQLLQATTKGYEDAIVVPAITADKLELKPGLLALVQNKKFFGQ</sequence>
<dbReference type="AlphaFoldDB" id="A0A699XNL3"/>
<accession>A0A699XNL3</accession>
<reference evidence="1" key="1">
    <citation type="journal article" date="2019" name="Sci. Rep.">
        <title>Draft genome of Tanacetum cinerariifolium, the natural source of mosquito coil.</title>
        <authorList>
            <person name="Yamashiro T."/>
            <person name="Shiraishi A."/>
            <person name="Satake H."/>
            <person name="Nakayama K."/>
        </authorList>
    </citation>
    <scope>NUCLEOTIDE SEQUENCE</scope>
</reference>
<dbReference type="GO" id="GO:0003964">
    <property type="term" value="F:RNA-directed DNA polymerase activity"/>
    <property type="evidence" value="ECO:0007669"/>
    <property type="project" value="UniProtKB-KW"/>
</dbReference>
<name>A0A699XNL3_TANCI</name>
<gene>
    <name evidence="1" type="ORF">Tci_932822</name>
</gene>
<keyword evidence="1" id="KW-0695">RNA-directed DNA polymerase</keyword>
<organism evidence="1">
    <name type="scientific">Tanacetum cinerariifolium</name>
    <name type="common">Dalmatian daisy</name>
    <name type="synonym">Chrysanthemum cinerariifolium</name>
    <dbReference type="NCBI Taxonomy" id="118510"/>
    <lineage>
        <taxon>Eukaryota</taxon>
        <taxon>Viridiplantae</taxon>
        <taxon>Streptophyta</taxon>
        <taxon>Embryophyta</taxon>
        <taxon>Tracheophyta</taxon>
        <taxon>Spermatophyta</taxon>
        <taxon>Magnoliopsida</taxon>
        <taxon>eudicotyledons</taxon>
        <taxon>Gunneridae</taxon>
        <taxon>Pentapetalae</taxon>
        <taxon>asterids</taxon>
        <taxon>campanulids</taxon>
        <taxon>Asterales</taxon>
        <taxon>Asteraceae</taxon>
        <taxon>Asteroideae</taxon>
        <taxon>Anthemideae</taxon>
        <taxon>Anthemidinae</taxon>
        <taxon>Tanacetum</taxon>
    </lineage>
</organism>
<dbReference type="EMBL" id="BKCJ011883502">
    <property type="protein sequence ID" value="GFD60853.1"/>
    <property type="molecule type" value="Genomic_DNA"/>
</dbReference>
<evidence type="ECO:0000313" key="1">
    <source>
        <dbReference type="EMBL" id="GFD60853.1"/>
    </source>
</evidence>
<keyword evidence="1" id="KW-0808">Transferase</keyword>
<proteinExistence type="predicted"/>
<keyword evidence="1" id="KW-0548">Nucleotidyltransferase</keyword>
<protein>
    <submittedName>
        <fullName evidence="1">Reverse transcriptase domain-containing protein</fullName>
    </submittedName>
</protein>
<feature type="non-terminal residue" evidence="1">
    <location>
        <position position="79"/>
    </location>
</feature>
<feature type="non-terminal residue" evidence="1">
    <location>
        <position position="1"/>
    </location>
</feature>